<evidence type="ECO:0000259" key="2">
    <source>
        <dbReference type="Pfam" id="PF26640"/>
    </source>
</evidence>
<dbReference type="PANTHER" id="PTHR10622">
    <property type="entry name" value="HET DOMAIN-CONTAINING PROTEIN"/>
    <property type="match status" value="1"/>
</dbReference>
<gene>
    <name evidence="3" type="ORF">CPLU01_07695</name>
</gene>
<protein>
    <submittedName>
        <fullName evidence="3">HET domain-containing protein</fullName>
    </submittedName>
</protein>
<accession>A0A8H6KEA2</accession>
<organism evidence="3 4">
    <name type="scientific">Colletotrichum plurivorum</name>
    <dbReference type="NCBI Taxonomy" id="2175906"/>
    <lineage>
        <taxon>Eukaryota</taxon>
        <taxon>Fungi</taxon>
        <taxon>Dikarya</taxon>
        <taxon>Ascomycota</taxon>
        <taxon>Pezizomycotina</taxon>
        <taxon>Sordariomycetes</taxon>
        <taxon>Hypocreomycetidae</taxon>
        <taxon>Glomerellales</taxon>
        <taxon>Glomerellaceae</taxon>
        <taxon>Colletotrichum</taxon>
        <taxon>Colletotrichum orchidearum species complex</taxon>
    </lineage>
</organism>
<proteinExistence type="predicted"/>
<dbReference type="Pfam" id="PF26640">
    <property type="entry name" value="DUF8212"/>
    <property type="match status" value="1"/>
</dbReference>
<evidence type="ECO:0000259" key="1">
    <source>
        <dbReference type="Pfam" id="PF06985"/>
    </source>
</evidence>
<feature type="domain" description="DUF8212" evidence="2">
    <location>
        <begin position="233"/>
        <end position="267"/>
    </location>
</feature>
<dbReference type="Pfam" id="PF06985">
    <property type="entry name" value="HET"/>
    <property type="match status" value="1"/>
</dbReference>
<dbReference type="EMBL" id="WIGO01000102">
    <property type="protein sequence ID" value="KAF6829859.1"/>
    <property type="molecule type" value="Genomic_DNA"/>
</dbReference>
<evidence type="ECO:0000313" key="4">
    <source>
        <dbReference type="Proteomes" id="UP000654918"/>
    </source>
</evidence>
<feature type="domain" description="Heterokaryon incompatibility" evidence="1">
    <location>
        <begin position="23"/>
        <end position="111"/>
    </location>
</feature>
<comment type="caution">
    <text evidence="3">The sequence shown here is derived from an EMBL/GenBank/DDBJ whole genome shotgun (WGS) entry which is preliminary data.</text>
</comment>
<dbReference type="Proteomes" id="UP000654918">
    <property type="component" value="Unassembled WGS sequence"/>
</dbReference>
<dbReference type="InterPro" id="IPR010730">
    <property type="entry name" value="HET"/>
</dbReference>
<name>A0A8H6KEA2_9PEZI</name>
<sequence>MKLLNCSTLKIEEFIGSSIPKSYVILSHRWEAEEVTYQDVTGGSPQTLEQKRGWAKIRQTCRVALERGHDYAWVDTCCIDKTSSAELSEAINSMFGWYADAAVCFAFLSDVGAGQPFAESLWFTRGWTLQELVAPREILFFDRDWDLVGSRSQLCDVIRGCTGVGEKIMLNDSAPGPGPGPRRIGAILSSIPVAVRMSWAAGRVTTREEDRAYSLLGIFGVNMPMLYGEGSGAFVRLQEEIMKQTTDLTLFAWTDIPARPTGQESKADRGILATSPDEFLGSGNLTFSRDVRYNPEQCNQFTMTNKGVRLNTETSIGGDNLQILGLGCHDSADGLKQQVGIYLEGELDVFRRARPWTTVKMERKQLVPSRTIYVQRHVEAGAAAEEAATQVASVSGPTIRFKILSPSIEVKSAVPESMWDQQKLMFVPDGDGSFAGYVQLVQVTYERHLPGIVACGFDPEGQLWLCPGRRGVDESDEIYDAAMRGDMKRMQELGIKNRRVRPSGTMGKTGGLEAVGVRGKQGFEVSVRVSNCTVM</sequence>
<evidence type="ECO:0000313" key="3">
    <source>
        <dbReference type="EMBL" id="KAF6829859.1"/>
    </source>
</evidence>
<keyword evidence="4" id="KW-1185">Reference proteome</keyword>
<dbReference type="InterPro" id="IPR058525">
    <property type="entry name" value="DUF8212"/>
</dbReference>
<dbReference type="AlphaFoldDB" id="A0A8H6KEA2"/>
<dbReference type="PANTHER" id="PTHR10622:SF12">
    <property type="entry name" value="HET DOMAIN-CONTAINING PROTEIN"/>
    <property type="match status" value="1"/>
</dbReference>
<reference evidence="3" key="1">
    <citation type="journal article" date="2020" name="Phytopathology">
        <title>Genome Sequence Resources of Colletotrichum truncatum, C. plurivorum, C. musicola, and C. sojae: Four Species Pathogenic to Soybean (Glycine max).</title>
        <authorList>
            <person name="Rogerio F."/>
            <person name="Boufleur T.R."/>
            <person name="Ciampi-Guillardi M."/>
            <person name="Sukno S.A."/>
            <person name="Thon M.R."/>
            <person name="Massola Junior N.S."/>
            <person name="Baroncelli R."/>
        </authorList>
    </citation>
    <scope>NUCLEOTIDE SEQUENCE</scope>
    <source>
        <strain evidence="3">LFN00145</strain>
    </source>
</reference>